<evidence type="ECO:0000256" key="4">
    <source>
        <dbReference type="ARBA" id="ARBA00022519"/>
    </source>
</evidence>
<dbReference type="PANTHER" id="PTHR43357:SF4">
    <property type="entry name" value="INNER MEMBRANE ABC TRANSPORTER PERMEASE PROTEIN YDCV"/>
    <property type="match status" value="1"/>
</dbReference>
<organism evidence="10 11">
    <name type="scientific">Corynebacterium ammoniagenes</name>
    <name type="common">Brevibacterium ammoniagenes</name>
    <dbReference type="NCBI Taxonomy" id="1697"/>
    <lineage>
        <taxon>Bacteria</taxon>
        <taxon>Bacillati</taxon>
        <taxon>Actinomycetota</taxon>
        <taxon>Actinomycetes</taxon>
        <taxon>Mycobacteriales</taxon>
        <taxon>Corynebacteriaceae</taxon>
        <taxon>Corynebacterium</taxon>
    </lineage>
</organism>
<keyword evidence="6 8" id="KW-1133">Transmembrane helix</keyword>
<feature type="transmembrane region" description="Helical" evidence="8">
    <location>
        <begin position="136"/>
        <end position="157"/>
    </location>
</feature>
<evidence type="ECO:0000313" key="10">
    <source>
        <dbReference type="EMBL" id="GJN42938.1"/>
    </source>
</evidence>
<gene>
    <name evidence="10" type="ORF">CAT723_14170</name>
</gene>
<sequence>MAQQLITPTPTPASPKSSSTTAVTAIFIISLIFFFAPWVAAALFGFSRPGEGFTFGPLAEAFENPRAWPALRDTLLLAVATTVCMLALLVPTIVYLNLKSPQLAKAAETLSVLPIVIPAVALVSGVSEFYRAVAPSFLVSLWSLVPLYVIIAMPLCYRAIDAGVKALDLRTLFAASSSLGASNWQTLIRVVTPNLRVSMLSASLLCITLVLAEFAIASLLLHYTFPVFIVEVSRNNPRGIAALSFITILLTWALLSVISATSKADKTKKLKGN</sequence>
<protein>
    <submittedName>
        <fullName evidence="10">Spermidine/putrescine ABC transporter permease</fullName>
    </submittedName>
</protein>
<evidence type="ECO:0000259" key="9">
    <source>
        <dbReference type="PROSITE" id="PS50928"/>
    </source>
</evidence>
<dbReference type="GO" id="GO:0055085">
    <property type="term" value="P:transmembrane transport"/>
    <property type="evidence" value="ECO:0007669"/>
    <property type="project" value="InterPro"/>
</dbReference>
<comment type="subcellular location">
    <subcellularLocation>
        <location evidence="1">Cell inner membrane</location>
        <topology evidence="1">Multi-pass membrane protein</topology>
    </subcellularLocation>
</comment>
<evidence type="ECO:0000256" key="1">
    <source>
        <dbReference type="ARBA" id="ARBA00004429"/>
    </source>
</evidence>
<dbReference type="PROSITE" id="PS50928">
    <property type="entry name" value="ABC_TM1"/>
    <property type="match status" value="1"/>
</dbReference>
<feature type="domain" description="ABC transmembrane type-1" evidence="9">
    <location>
        <begin position="71"/>
        <end position="258"/>
    </location>
</feature>
<dbReference type="SUPFAM" id="SSF161098">
    <property type="entry name" value="MetI-like"/>
    <property type="match status" value="1"/>
</dbReference>
<evidence type="ECO:0000313" key="11">
    <source>
        <dbReference type="Proteomes" id="UP001054925"/>
    </source>
</evidence>
<dbReference type="AlphaFoldDB" id="A0AAV5G8F8"/>
<keyword evidence="2" id="KW-0813">Transport</keyword>
<evidence type="ECO:0000256" key="2">
    <source>
        <dbReference type="ARBA" id="ARBA00022448"/>
    </source>
</evidence>
<dbReference type="Proteomes" id="UP001054925">
    <property type="component" value="Unassembled WGS sequence"/>
</dbReference>
<feature type="transmembrane region" description="Helical" evidence="8">
    <location>
        <begin position="75"/>
        <end position="98"/>
    </location>
</feature>
<feature type="transmembrane region" description="Helical" evidence="8">
    <location>
        <begin position="110"/>
        <end position="130"/>
    </location>
</feature>
<feature type="transmembrane region" description="Helical" evidence="8">
    <location>
        <begin position="240"/>
        <end position="261"/>
    </location>
</feature>
<evidence type="ECO:0000256" key="7">
    <source>
        <dbReference type="ARBA" id="ARBA00023136"/>
    </source>
</evidence>
<dbReference type="Gene3D" id="1.10.3720.10">
    <property type="entry name" value="MetI-like"/>
    <property type="match status" value="1"/>
</dbReference>
<feature type="transmembrane region" description="Helical" evidence="8">
    <location>
        <begin position="21"/>
        <end position="46"/>
    </location>
</feature>
<evidence type="ECO:0000256" key="3">
    <source>
        <dbReference type="ARBA" id="ARBA00022475"/>
    </source>
</evidence>
<dbReference type="GO" id="GO:0005886">
    <property type="term" value="C:plasma membrane"/>
    <property type="evidence" value="ECO:0007669"/>
    <property type="project" value="UniProtKB-SubCell"/>
</dbReference>
<dbReference type="PANTHER" id="PTHR43357">
    <property type="entry name" value="INNER MEMBRANE ABC TRANSPORTER PERMEASE PROTEIN YDCV"/>
    <property type="match status" value="1"/>
</dbReference>
<dbReference type="RefSeq" id="WP_168938959.1">
    <property type="nucleotide sequence ID" value="NZ_BQKK01000002.1"/>
</dbReference>
<keyword evidence="7 8" id="KW-0472">Membrane</keyword>
<proteinExistence type="predicted"/>
<accession>A0AAV5G8F8</accession>
<dbReference type="InterPro" id="IPR035906">
    <property type="entry name" value="MetI-like_sf"/>
</dbReference>
<keyword evidence="4" id="KW-0997">Cell inner membrane</keyword>
<reference evidence="10" key="1">
    <citation type="submission" date="2021-12" db="EMBL/GenBank/DDBJ databases">
        <title>Draft genome sequence of Corynebacterium ammoniagenes strain T-723.</title>
        <authorList>
            <person name="Matsuzawa M."/>
            <person name="Hiratani M."/>
            <person name="Abe I."/>
            <person name="Tsuji Y."/>
            <person name="Nakamura J."/>
        </authorList>
    </citation>
    <scope>NUCLEOTIDE SEQUENCE</scope>
    <source>
        <strain evidence="10">T-723</strain>
    </source>
</reference>
<name>A0AAV5G8F8_CORAM</name>
<comment type="caution">
    <text evidence="10">The sequence shown here is derived from an EMBL/GenBank/DDBJ whole genome shotgun (WGS) entry which is preliminary data.</text>
</comment>
<keyword evidence="5 8" id="KW-0812">Transmembrane</keyword>
<dbReference type="EMBL" id="BQKK01000002">
    <property type="protein sequence ID" value="GJN42938.1"/>
    <property type="molecule type" value="Genomic_DNA"/>
</dbReference>
<evidence type="ECO:0000256" key="5">
    <source>
        <dbReference type="ARBA" id="ARBA00022692"/>
    </source>
</evidence>
<dbReference type="CDD" id="cd06261">
    <property type="entry name" value="TM_PBP2"/>
    <property type="match status" value="1"/>
</dbReference>
<keyword evidence="3" id="KW-1003">Cell membrane</keyword>
<feature type="transmembrane region" description="Helical" evidence="8">
    <location>
        <begin position="197"/>
        <end position="220"/>
    </location>
</feature>
<dbReference type="InterPro" id="IPR000515">
    <property type="entry name" value="MetI-like"/>
</dbReference>
<evidence type="ECO:0000256" key="8">
    <source>
        <dbReference type="SAM" id="Phobius"/>
    </source>
</evidence>
<evidence type="ECO:0000256" key="6">
    <source>
        <dbReference type="ARBA" id="ARBA00022989"/>
    </source>
</evidence>